<evidence type="ECO:0008006" key="4">
    <source>
        <dbReference type="Google" id="ProtNLM"/>
    </source>
</evidence>
<evidence type="ECO:0000313" key="2">
    <source>
        <dbReference type="EMBL" id="MED6275338.1"/>
    </source>
</evidence>
<sequence>MISNTFIHAFTNLTVETNRSMREKPNHHISQELSPGPPGVPIGVPRPEGSCSISWRRPDQMDHLSLRLLTGRSSSSKLPLEDGASVLVSKAEPGHPTEKNQFNSVYLCSANSQHTSSQGSSQSQVHTFQLILTIEQCSQIQLFICEEENFKFYSGFNREPMKGS</sequence>
<gene>
    <name evidence="2" type="ORF">CHARACLAT_025567</name>
</gene>
<feature type="compositionally biased region" description="Basic and acidic residues" evidence="1">
    <location>
        <begin position="21"/>
        <end position="30"/>
    </location>
</feature>
<reference evidence="2 3" key="1">
    <citation type="submission" date="2021-06" db="EMBL/GenBank/DDBJ databases">
        <authorList>
            <person name="Palmer J.M."/>
        </authorList>
    </citation>
    <scope>NUCLEOTIDE SEQUENCE [LARGE SCALE GENOMIC DNA]</scope>
    <source>
        <strain evidence="2 3">CL_MEX2019</strain>
        <tissue evidence="2">Muscle</tissue>
    </source>
</reference>
<dbReference type="Proteomes" id="UP001352852">
    <property type="component" value="Unassembled WGS sequence"/>
</dbReference>
<organism evidence="2 3">
    <name type="scientific">Characodon lateralis</name>
    <dbReference type="NCBI Taxonomy" id="208331"/>
    <lineage>
        <taxon>Eukaryota</taxon>
        <taxon>Metazoa</taxon>
        <taxon>Chordata</taxon>
        <taxon>Craniata</taxon>
        <taxon>Vertebrata</taxon>
        <taxon>Euteleostomi</taxon>
        <taxon>Actinopterygii</taxon>
        <taxon>Neopterygii</taxon>
        <taxon>Teleostei</taxon>
        <taxon>Neoteleostei</taxon>
        <taxon>Acanthomorphata</taxon>
        <taxon>Ovalentaria</taxon>
        <taxon>Atherinomorphae</taxon>
        <taxon>Cyprinodontiformes</taxon>
        <taxon>Goodeidae</taxon>
        <taxon>Characodon</taxon>
    </lineage>
</organism>
<name>A0ABU7DNI5_9TELE</name>
<feature type="region of interest" description="Disordered" evidence="1">
    <location>
        <begin position="21"/>
        <end position="40"/>
    </location>
</feature>
<evidence type="ECO:0000313" key="3">
    <source>
        <dbReference type="Proteomes" id="UP001352852"/>
    </source>
</evidence>
<accession>A0ABU7DNI5</accession>
<dbReference type="EMBL" id="JAHUTJ010027561">
    <property type="protein sequence ID" value="MED6275338.1"/>
    <property type="molecule type" value="Genomic_DNA"/>
</dbReference>
<proteinExistence type="predicted"/>
<keyword evidence="3" id="KW-1185">Reference proteome</keyword>
<protein>
    <recommendedName>
        <fullName evidence="4">Ig-like domain-containing protein</fullName>
    </recommendedName>
</protein>
<evidence type="ECO:0000256" key="1">
    <source>
        <dbReference type="SAM" id="MobiDB-lite"/>
    </source>
</evidence>
<comment type="caution">
    <text evidence="2">The sequence shown here is derived from an EMBL/GenBank/DDBJ whole genome shotgun (WGS) entry which is preliminary data.</text>
</comment>